<reference evidence="10 11" key="1">
    <citation type="submission" date="2018-05" db="EMBL/GenBank/DDBJ databases">
        <title>Leucothrix arctica sp. nov., isolated from Arctic seawater.</title>
        <authorList>
            <person name="Choi A."/>
            <person name="Baek K."/>
        </authorList>
    </citation>
    <scope>NUCLEOTIDE SEQUENCE [LARGE SCALE GENOMIC DNA]</scope>
    <source>
        <strain evidence="10 11">JCM 18388</strain>
    </source>
</reference>
<dbReference type="CDD" id="cd03020">
    <property type="entry name" value="DsbA_DsbC_DsbG"/>
    <property type="match status" value="1"/>
</dbReference>
<dbReference type="GO" id="GO:0016853">
    <property type="term" value="F:isomerase activity"/>
    <property type="evidence" value="ECO:0007669"/>
    <property type="project" value="UniProtKB-KW"/>
</dbReference>
<evidence type="ECO:0000259" key="8">
    <source>
        <dbReference type="Pfam" id="PF10411"/>
    </source>
</evidence>
<dbReference type="InterPro" id="IPR033954">
    <property type="entry name" value="DiS-bond_Isoase_DsbC/G"/>
</dbReference>
<dbReference type="Gene3D" id="3.40.30.10">
    <property type="entry name" value="Glutaredoxin"/>
    <property type="match status" value="1"/>
</dbReference>
<dbReference type="EMBL" id="QGKM01000003">
    <property type="protein sequence ID" value="PWR00487.1"/>
    <property type="molecule type" value="Genomic_DNA"/>
</dbReference>
<keyword evidence="3 7" id="KW-0732">Signal</keyword>
<evidence type="ECO:0000259" key="9">
    <source>
        <dbReference type="Pfam" id="PF13098"/>
    </source>
</evidence>
<comment type="similarity">
    <text evidence="2 7">Belongs to the thioredoxin family. DsbC subfamily.</text>
</comment>
<comment type="subcellular location">
    <subcellularLocation>
        <location evidence="1 7">Periplasm</location>
    </subcellularLocation>
</comment>
<organism evidence="10 11">
    <name type="scientific">Leucothrix pacifica</name>
    <dbReference type="NCBI Taxonomy" id="1247513"/>
    <lineage>
        <taxon>Bacteria</taxon>
        <taxon>Pseudomonadati</taxon>
        <taxon>Pseudomonadota</taxon>
        <taxon>Gammaproteobacteria</taxon>
        <taxon>Thiotrichales</taxon>
        <taxon>Thiotrichaceae</taxon>
        <taxon>Leucothrix</taxon>
    </lineage>
</organism>
<name>A0A317CPQ3_9GAMM</name>
<dbReference type="Gene3D" id="3.10.450.70">
    <property type="entry name" value="Disulphide bond isomerase, DsbC/G, N-terminal"/>
    <property type="match status" value="1"/>
</dbReference>
<dbReference type="InterPro" id="IPR018950">
    <property type="entry name" value="DiS-bond_isomerase_DsbC/G_N"/>
</dbReference>
<dbReference type="InterPro" id="IPR012336">
    <property type="entry name" value="Thioredoxin-like_fold"/>
</dbReference>
<feature type="signal peptide" evidence="7">
    <location>
        <begin position="1"/>
        <end position="29"/>
    </location>
</feature>
<dbReference type="Pfam" id="PF10411">
    <property type="entry name" value="DsbC_N"/>
    <property type="match status" value="1"/>
</dbReference>
<evidence type="ECO:0000313" key="10">
    <source>
        <dbReference type="EMBL" id="PWR00487.1"/>
    </source>
</evidence>
<keyword evidence="11" id="KW-1185">Reference proteome</keyword>
<evidence type="ECO:0000256" key="3">
    <source>
        <dbReference type="ARBA" id="ARBA00022729"/>
    </source>
</evidence>
<keyword evidence="6 7" id="KW-0676">Redox-active center</keyword>
<dbReference type="PANTHER" id="PTHR35272">
    <property type="entry name" value="THIOL:DISULFIDE INTERCHANGE PROTEIN DSBC-RELATED"/>
    <property type="match status" value="1"/>
</dbReference>
<evidence type="ECO:0000256" key="6">
    <source>
        <dbReference type="ARBA" id="ARBA00023284"/>
    </source>
</evidence>
<accession>A0A317CPQ3</accession>
<dbReference type="Proteomes" id="UP000245539">
    <property type="component" value="Unassembled WGS sequence"/>
</dbReference>
<dbReference type="OrthoDB" id="12976at2"/>
<feature type="domain" description="Thioredoxin-like fold" evidence="9">
    <location>
        <begin position="126"/>
        <end position="249"/>
    </location>
</feature>
<feature type="domain" description="Disulphide bond isomerase DsbC/G N-terminal" evidence="8">
    <location>
        <begin position="41"/>
        <end position="103"/>
    </location>
</feature>
<comment type="caution">
    <text evidence="10">The sequence shown here is derived from an EMBL/GenBank/DDBJ whole genome shotgun (WGS) entry which is preliminary data.</text>
</comment>
<keyword evidence="10" id="KW-0413">Isomerase</keyword>
<evidence type="ECO:0000256" key="1">
    <source>
        <dbReference type="ARBA" id="ARBA00004418"/>
    </source>
</evidence>
<proteinExistence type="inferred from homology"/>
<dbReference type="SUPFAM" id="SSF54423">
    <property type="entry name" value="DsbC/DsbG N-terminal domain-like"/>
    <property type="match status" value="1"/>
</dbReference>
<comment type="function">
    <text evidence="7">Required for disulfide bond formation in some periplasmic proteins. Acts by transferring its disulfide bond to other proteins and is reduced in the process.</text>
</comment>
<gene>
    <name evidence="10" type="ORF">DKW60_01300</name>
</gene>
<dbReference type="InterPro" id="IPR051470">
    <property type="entry name" value="Thiol:disulfide_interchange"/>
</dbReference>
<keyword evidence="4 7" id="KW-0574">Periplasm</keyword>
<dbReference type="AlphaFoldDB" id="A0A317CPQ3"/>
<dbReference type="SUPFAM" id="SSF52833">
    <property type="entry name" value="Thioredoxin-like"/>
    <property type="match status" value="1"/>
</dbReference>
<protein>
    <recommendedName>
        <fullName evidence="7">Thiol:disulfide interchange protein</fullName>
    </recommendedName>
</protein>
<keyword evidence="5" id="KW-1015">Disulfide bond</keyword>
<evidence type="ECO:0000313" key="11">
    <source>
        <dbReference type="Proteomes" id="UP000245539"/>
    </source>
</evidence>
<evidence type="ECO:0000256" key="5">
    <source>
        <dbReference type="ARBA" id="ARBA00023157"/>
    </source>
</evidence>
<evidence type="ECO:0000256" key="2">
    <source>
        <dbReference type="ARBA" id="ARBA00009813"/>
    </source>
</evidence>
<dbReference type="PANTHER" id="PTHR35272:SF3">
    <property type="entry name" value="THIOL:DISULFIDE INTERCHANGE PROTEIN DSBC"/>
    <property type="match status" value="1"/>
</dbReference>
<feature type="chain" id="PRO_5016193585" description="Thiol:disulfide interchange protein" evidence="7">
    <location>
        <begin position="30"/>
        <end position="260"/>
    </location>
</feature>
<dbReference type="Pfam" id="PF13098">
    <property type="entry name" value="Thioredoxin_2"/>
    <property type="match status" value="1"/>
</dbReference>
<sequence>MVIKQTMIRKTLRAAALGLCVLAAGAVSAAESGTSADVEATTKTLNDILVKTFRTPPDSISESQIAGLYQVMYGTQVVYLSSDGKYFISGDLLDVQTRENYSEVAQRSVRKKMMDDTDTTVVSFKAKDEKHVLRVFTDIDCGYCAKLHREMDDINAKGITVEYLAFPRAGVGSPSYDKIVSVWCADDQQNAMTMSKERKPIEAKKCENPVRQQYELGQAMGVNGTPALLTESGQLIPGYMPADRLAAMLDADKPKTVFNQ</sequence>
<dbReference type="GO" id="GO:0042597">
    <property type="term" value="C:periplasmic space"/>
    <property type="evidence" value="ECO:0007669"/>
    <property type="project" value="UniProtKB-SubCell"/>
</dbReference>
<dbReference type="InterPro" id="IPR009094">
    <property type="entry name" value="DiS-bond_isomerase_DsbC/G_N_sf"/>
</dbReference>
<evidence type="ECO:0000256" key="7">
    <source>
        <dbReference type="RuleBase" id="RU364038"/>
    </source>
</evidence>
<evidence type="ECO:0000256" key="4">
    <source>
        <dbReference type="ARBA" id="ARBA00022764"/>
    </source>
</evidence>
<dbReference type="InterPro" id="IPR036249">
    <property type="entry name" value="Thioredoxin-like_sf"/>
</dbReference>